<keyword evidence="4 8" id="KW-0472">Membrane</keyword>
<comment type="caution">
    <text evidence="10">The sequence shown here is derived from an EMBL/GenBank/DDBJ whole genome shotgun (WGS) entry which is preliminary data.</text>
</comment>
<evidence type="ECO:0000256" key="1">
    <source>
        <dbReference type="ARBA" id="ARBA00004127"/>
    </source>
</evidence>
<keyword evidence="5" id="KW-1015">Disulfide bond</keyword>
<dbReference type="GO" id="GO:0019842">
    <property type="term" value="F:vitamin binding"/>
    <property type="evidence" value="ECO:0007669"/>
    <property type="project" value="TreeGrafter"/>
</dbReference>
<feature type="transmembrane region" description="Helical" evidence="8">
    <location>
        <begin position="128"/>
        <end position="146"/>
    </location>
</feature>
<evidence type="ECO:0000256" key="3">
    <source>
        <dbReference type="ARBA" id="ARBA00022989"/>
    </source>
</evidence>
<gene>
    <name evidence="10" type="ORF">FYK55_22955</name>
</gene>
<evidence type="ECO:0000313" key="11">
    <source>
        <dbReference type="Proteomes" id="UP000324479"/>
    </source>
</evidence>
<dbReference type="AlphaFoldDB" id="A0A5M6D3Z4"/>
<dbReference type="GO" id="GO:0008488">
    <property type="term" value="F:gamma-glutamyl carboxylase activity"/>
    <property type="evidence" value="ECO:0007669"/>
    <property type="project" value="InterPro"/>
</dbReference>
<evidence type="ECO:0000256" key="6">
    <source>
        <dbReference type="ARBA" id="ARBA00023239"/>
    </source>
</evidence>
<keyword evidence="3 8" id="KW-1133">Transmembrane helix</keyword>
<dbReference type="InterPro" id="IPR011020">
    <property type="entry name" value="HTTM-like"/>
</dbReference>
<keyword evidence="6" id="KW-0456">Lyase</keyword>
<proteinExistence type="predicted"/>
<feature type="transmembrane region" description="Helical" evidence="8">
    <location>
        <begin position="247"/>
        <end position="265"/>
    </location>
</feature>
<feature type="transmembrane region" description="Helical" evidence="8">
    <location>
        <begin position="210"/>
        <end position="235"/>
    </location>
</feature>
<dbReference type="InterPro" id="IPR007782">
    <property type="entry name" value="VKG_COase"/>
</dbReference>
<dbReference type="InterPro" id="IPR053934">
    <property type="entry name" value="HTTM_dom"/>
</dbReference>
<dbReference type="EMBL" id="VWOX01000016">
    <property type="protein sequence ID" value="KAA5539905.1"/>
    <property type="molecule type" value="Genomic_DNA"/>
</dbReference>
<evidence type="ECO:0000256" key="4">
    <source>
        <dbReference type="ARBA" id="ARBA00023136"/>
    </source>
</evidence>
<evidence type="ECO:0000259" key="9">
    <source>
        <dbReference type="SMART" id="SM00752"/>
    </source>
</evidence>
<dbReference type="Pfam" id="PF22777">
    <property type="entry name" value="VKGC_lumenal_dom"/>
    <property type="match status" value="1"/>
</dbReference>
<sequence length="542" mass="61211">MSSKLIPPAVRSTTERLTAAASDQVSLAPLALLRVVLGVTFFVWASSFLAEDRWRILFVDPAMLFKYAGFEWVRLWPGDGIWWHFQVTRLAASFFVLGFLTRLSALTLATSMAYVLLVERQLYNNHEYLLGCTAMLCVFLPCGRAYSIDRLRWGGRSAAASTTMPRWQWWLVRFQLGLPYVFGAIAKLDSDWLAGQPAGLFVDSRIDTPIIGPLFSLPISAIVMAWGGFLFDLLVVPGLYFRRTRPVAIAAALLFHLTNATIFQIGVFPWFMIATLFVFFPIESVVEWMARLRLVSADQPDLDQTTDTESAAALATDRSDLGRNNANKIRHTGVVSRAGQWLAIGYVAIQLLLPLRPWLLPGNPSWNERGQRFAWRMMLRHKQTLLWFKIETEADYLFVPGGLVMSPNQLQRAPRDPELIRQAANEIRRLAASFATERPRIYALALVSLNGRPARLMIDPDTDLAEARRGWFSDDWVSQDPGPLPPSAWRVPTDQWWQSVSMPDRFRPLASLRPSEAQAMFNRLGQSHRSDGSAASTPNRQK</sequence>
<feature type="transmembrane region" description="Helical" evidence="8">
    <location>
        <begin position="94"/>
        <end position="116"/>
    </location>
</feature>
<keyword evidence="11" id="KW-1185">Reference proteome</keyword>
<feature type="compositionally biased region" description="Polar residues" evidence="7">
    <location>
        <begin position="533"/>
        <end position="542"/>
    </location>
</feature>
<dbReference type="PANTHER" id="PTHR12639:SF7">
    <property type="entry name" value="HTTM DOMAIN-CONTAINING PROTEIN"/>
    <property type="match status" value="1"/>
</dbReference>
<organism evidence="10 11">
    <name type="scientific">Roseiconus nitratireducens</name>
    <dbReference type="NCBI Taxonomy" id="2605748"/>
    <lineage>
        <taxon>Bacteria</taxon>
        <taxon>Pseudomonadati</taxon>
        <taxon>Planctomycetota</taxon>
        <taxon>Planctomycetia</taxon>
        <taxon>Pirellulales</taxon>
        <taxon>Pirellulaceae</taxon>
        <taxon>Roseiconus</taxon>
    </lineage>
</organism>
<keyword evidence="2 8" id="KW-0812">Transmembrane</keyword>
<evidence type="ECO:0000256" key="7">
    <source>
        <dbReference type="SAM" id="MobiDB-lite"/>
    </source>
</evidence>
<evidence type="ECO:0000313" key="10">
    <source>
        <dbReference type="EMBL" id="KAA5539905.1"/>
    </source>
</evidence>
<reference evidence="10 11" key="1">
    <citation type="submission" date="2019-08" db="EMBL/GenBank/DDBJ databases">
        <authorList>
            <person name="Dhanesh K."/>
            <person name="Kumar G."/>
            <person name="Sasikala C."/>
            <person name="Venkata Ramana C."/>
        </authorList>
    </citation>
    <scope>NUCLEOTIDE SEQUENCE [LARGE SCALE GENOMIC DNA]</scope>
    <source>
        <strain evidence="10 11">JC645</strain>
    </source>
</reference>
<feature type="transmembrane region" description="Helical" evidence="8">
    <location>
        <begin position="31"/>
        <end position="50"/>
    </location>
</feature>
<protein>
    <recommendedName>
        <fullName evidence="9">HTTM-like domain-containing protein</fullName>
    </recommendedName>
</protein>
<evidence type="ECO:0000256" key="5">
    <source>
        <dbReference type="ARBA" id="ARBA00023157"/>
    </source>
</evidence>
<dbReference type="InterPro" id="IPR053935">
    <property type="entry name" value="VKGC_lumenal_dom"/>
</dbReference>
<dbReference type="GO" id="GO:0012505">
    <property type="term" value="C:endomembrane system"/>
    <property type="evidence" value="ECO:0007669"/>
    <property type="project" value="UniProtKB-SubCell"/>
</dbReference>
<dbReference type="Pfam" id="PF05090">
    <property type="entry name" value="HTTM"/>
    <property type="match status" value="1"/>
</dbReference>
<accession>A0A5M6D3Z4</accession>
<dbReference type="Proteomes" id="UP000324479">
    <property type="component" value="Unassembled WGS sequence"/>
</dbReference>
<feature type="transmembrane region" description="Helical" evidence="8">
    <location>
        <begin position="167"/>
        <end position="186"/>
    </location>
</feature>
<feature type="region of interest" description="Disordered" evidence="7">
    <location>
        <begin position="517"/>
        <end position="542"/>
    </location>
</feature>
<feature type="domain" description="HTTM-like" evidence="9">
    <location>
        <begin position="22"/>
        <end position="284"/>
    </location>
</feature>
<evidence type="ECO:0000256" key="8">
    <source>
        <dbReference type="SAM" id="Phobius"/>
    </source>
</evidence>
<evidence type="ECO:0000256" key="2">
    <source>
        <dbReference type="ARBA" id="ARBA00022692"/>
    </source>
</evidence>
<dbReference type="PANTHER" id="PTHR12639">
    <property type="entry name" value="VITAMIN K-DEPENDENT GAMMA-CARBOXYLASE"/>
    <property type="match status" value="1"/>
</dbReference>
<dbReference type="SMART" id="SM00752">
    <property type="entry name" value="HTTM"/>
    <property type="match status" value="1"/>
</dbReference>
<name>A0A5M6D3Z4_9BACT</name>
<comment type="subcellular location">
    <subcellularLocation>
        <location evidence="1">Endomembrane system</location>
        <topology evidence="1">Multi-pass membrane protein</topology>
    </subcellularLocation>
</comment>